<organism evidence="1 2">
    <name type="scientific">Nitrosospira multiformis</name>
    <dbReference type="NCBI Taxonomy" id="1231"/>
    <lineage>
        <taxon>Bacteria</taxon>
        <taxon>Pseudomonadati</taxon>
        <taxon>Pseudomonadota</taxon>
        <taxon>Betaproteobacteria</taxon>
        <taxon>Nitrosomonadales</taxon>
        <taxon>Nitrosomonadaceae</taxon>
        <taxon>Nitrosospira</taxon>
    </lineage>
</organism>
<gene>
    <name evidence="1" type="ORF">SAMN05216404_10825</name>
</gene>
<dbReference type="EMBL" id="FOCT01000008">
    <property type="protein sequence ID" value="SEN87892.1"/>
    <property type="molecule type" value="Genomic_DNA"/>
</dbReference>
<protein>
    <submittedName>
        <fullName evidence="1">Uncharacterized protein</fullName>
    </submittedName>
</protein>
<accession>A0A1H8K4J9</accession>
<reference evidence="1 2" key="1">
    <citation type="submission" date="2016-10" db="EMBL/GenBank/DDBJ databases">
        <authorList>
            <person name="de Groot N.N."/>
        </authorList>
    </citation>
    <scope>NUCLEOTIDE SEQUENCE [LARGE SCALE GENOMIC DNA]</scope>
    <source>
        <strain evidence="1 2">Nl18</strain>
    </source>
</reference>
<sequence length="55" mass="6166">MAKAICLASKRPGKLHLANGRRHRIITFLLNRSSHSRNAPDALSIVLKYRNSLAK</sequence>
<name>A0A1H8K4J9_9PROT</name>
<dbReference type="Proteomes" id="UP000183898">
    <property type="component" value="Unassembled WGS sequence"/>
</dbReference>
<proteinExistence type="predicted"/>
<evidence type="ECO:0000313" key="1">
    <source>
        <dbReference type="EMBL" id="SEN87892.1"/>
    </source>
</evidence>
<dbReference type="AlphaFoldDB" id="A0A1H8K4J9"/>
<evidence type="ECO:0000313" key="2">
    <source>
        <dbReference type="Proteomes" id="UP000183898"/>
    </source>
</evidence>